<feature type="domain" description="Alginate export" evidence="1">
    <location>
        <begin position="9"/>
        <end position="382"/>
    </location>
</feature>
<name>U5BIY2_9BACT</name>
<dbReference type="EMBL" id="AWXR01000109">
    <property type="protein sequence ID" value="ERM80360.1"/>
    <property type="molecule type" value="Genomic_DNA"/>
</dbReference>
<reference evidence="2 3" key="1">
    <citation type="journal article" date="2013" name="Genome Announc.">
        <title>Draft Genome Sequence of the Psychrophilic and Alkaliphilic Rhodonellum psychrophilum Strain GCM71T.</title>
        <authorList>
            <person name="Hauptmann A.L."/>
            <person name="Glaring M.A."/>
            <person name="Hallin P.F."/>
            <person name="Prieme A."/>
            <person name="Stougaard P."/>
        </authorList>
    </citation>
    <scope>NUCLEOTIDE SEQUENCE [LARGE SCALE GENOMIC DNA]</scope>
    <source>
        <strain evidence="2 3">GCM71</strain>
    </source>
</reference>
<accession>U5BIY2</accession>
<dbReference type="InterPro" id="IPR025388">
    <property type="entry name" value="Alginate_export_dom"/>
</dbReference>
<dbReference type="PATRIC" id="fig|1123057.7.peg.4826"/>
<dbReference type="Proteomes" id="UP000016843">
    <property type="component" value="Unassembled WGS sequence"/>
</dbReference>
<dbReference type="AlphaFoldDB" id="U5BIY2"/>
<organism evidence="2 3">
    <name type="scientific">Rhodonellum psychrophilum GCM71 = DSM 17998</name>
    <dbReference type="NCBI Taxonomy" id="1123057"/>
    <lineage>
        <taxon>Bacteria</taxon>
        <taxon>Pseudomonadati</taxon>
        <taxon>Bacteroidota</taxon>
        <taxon>Cytophagia</taxon>
        <taxon>Cytophagales</taxon>
        <taxon>Cytophagaceae</taxon>
        <taxon>Rhodonellum</taxon>
    </lineage>
</organism>
<dbReference type="InterPro" id="IPR053728">
    <property type="entry name" value="Alginate_Permeability_Chnl"/>
</dbReference>
<protein>
    <recommendedName>
        <fullName evidence="1">Alginate export domain-containing protein</fullName>
    </recommendedName>
</protein>
<dbReference type="Gene3D" id="2.40.160.100">
    <property type="match status" value="1"/>
</dbReference>
<keyword evidence="3" id="KW-1185">Reference proteome</keyword>
<dbReference type="Pfam" id="PF13372">
    <property type="entry name" value="Alginate_exp"/>
    <property type="match status" value="1"/>
</dbReference>
<gene>
    <name evidence="2" type="ORF">P872_13425</name>
</gene>
<proteinExistence type="predicted"/>
<comment type="caution">
    <text evidence="2">The sequence shown here is derived from an EMBL/GenBank/DDBJ whole genome shotgun (WGS) entry which is preliminary data.</text>
</comment>
<evidence type="ECO:0000259" key="1">
    <source>
        <dbReference type="Pfam" id="PF13372"/>
    </source>
</evidence>
<dbReference type="eggNOG" id="COG3203">
    <property type="taxonomic scope" value="Bacteria"/>
</dbReference>
<evidence type="ECO:0000313" key="2">
    <source>
        <dbReference type="EMBL" id="ERM80360.1"/>
    </source>
</evidence>
<evidence type="ECO:0000313" key="3">
    <source>
        <dbReference type="Proteomes" id="UP000016843"/>
    </source>
</evidence>
<sequence>MNFAFAQFSLSGEIRPRAELRHGFKSPLSEGASPAFFIEQRSRINFSYKMEALTFHLSAQDVRIWGNTAQIYKTDPALTNLYEAWAAYQISSPLSIKIGRQALDYDNARFLGDLDWAQQGRSHDLVLLKFQDSLGTQVHLGAAFNQNVPFEPGKLTGTHYEGLDNYKAMQFLWFHKKMKSSKFSVLLLNDGRQKLNTNPEETTVYFRQTYGFIGSKKLLTRLDGEMEIYHQGGLDPVGKKVSAWLYSGSLTYNTGFIPLTFGYDYLSGTGPGTTQNNSFNPLYGTNHKFYGLMDYFYVGNNHGQGGRTTGLNDFFFKTNIPLNPKNKLLLHFHHFSSPELVYADAELTLSQSQHLGKEIDLVWNAQLSKEVAFTLGYSQMFATSSLSALKGGGQPAGLQYWAWAMIAVKPDFLGKK</sequence>